<feature type="non-terminal residue" evidence="1">
    <location>
        <position position="302"/>
    </location>
</feature>
<dbReference type="SUPFAM" id="SSF51445">
    <property type="entry name" value="(Trans)glycosidases"/>
    <property type="match status" value="1"/>
</dbReference>
<organism evidence="1">
    <name type="scientific">marine metagenome</name>
    <dbReference type="NCBI Taxonomy" id="408172"/>
    <lineage>
        <taxon>unclassified sequences</taxon>
        <taxon>metagenomes</taxon>
        <taxon>ecological metagenomes</taxon>
    </lineage>
</organism>
<reference evidence="1" key="1">
    <citation type="submission" date="2018-05" db="EMBL/GenBank/DDBJ databases">
        <authorList>
            <person name="Lanie J.A."/>
            <person name="Ng W.-L."/>
            <person name="Kazmierczak K.M."/>
            <person name="Andrzejewski T.M."/>
            <person name="Davidsen T.M."/>
            <person name="Wayne K.J."/>
            <person name="Tettelin H."/>
            <person name="Glass J.I."/>
            <person name="Rusch D."/>
            <person name="Podicherti R."/>
            <person name="Tsui H.-C.T."/>
            <person name="Winkler M.E."/>
        </authorList>
    </citation>
    <scope>NUCLEOTIDE SEQUENCE</scope>
</reference>
<evidence type="ECO:0000313" key="1">
    <source>
        <dbReference type="EMBL" id="SVC09465.1"/>
    </source>
</evidence>
<proteinExistence type="predicted"/>
<dbReference type="InterPro" id="IPR017853">
    <property type="entry name" value="GH"/>
</dbReference>
<name>A0A382JCZ3_9ZZZZ</name>
<accession>A0A382JCZ3</accession>
<protein>
    <submittedName>
        <fullName evidence="1">Uncharacterized protein</fullName>
    </submittedName>
</protein>
<dbReference type="Gene3D" id="3.20.20.80">
    <property type="entry name" value="Glycosidases"/>
    <property type="match status" value="1"/>
</dbReference>
<gene>
    <name evidence="1" type="ORF">METZ01_LOCUS262319</name>
</gene>
<sequence length="302" mass="33183">MGPLVTSAWLPAGIDEFRFSAADQQTLADLGLTHIQWLQRAEQDGQSAEALAMAFASSEGMGLPVYFEAPGYSPYDKLRNWATMASVSDTFDAAVYARALALSVRWAPEPGFAGYLIGHEDYRASTYEALGRTVAALRAVDPQRPAFTVGAIGSYPKTSRFLDVFFDDGGEPNIFQHEHYVFKADVEEVLPRLQHLVKGYDRVARHLRDRHGRWHAIVQVHAESRDGTLFYRQPTGAEISVQVGLALSRGAAGIVYFLYSSGTERVLNGEGEVVQVRQYVGLVDAAGAPTAAWTASWGLNRR</sequence>
<dbReference type="EMBL" id="UINC01073236">
    <property type="protein sequence ID" value="SVC09465.1"/>
    <property type="molecule type" value="Genomic_DNA"/>
</dbReference>
<dbReference type="AlphaFoldDB" id="A0A382JCZ3"/>